<proteinExistence type="predicted"/>
<gene>
    <name evidence="2" type="primary">Acey_s0718.g1800</name>
    <name evidence="2" type="ORF">Y032_0718g1800</name>
</gene>
<dbReference type="AlphaFoldDB" id="A0A016WFJ6"/>
<sequence>MRVAVLILFLVFCVASTMSRQCWKGKGCLPPQVCRGGQCVGRTYSSGSYHRLLLDLSHQNRTLARENEELIDQWEFSLKILFIYPCTRQINFAEQHRINQCVAGENITVLLEIKSISYNKTKILDIIHFFYQIPIERVIELGVFEPTNMYTYLIRRRPLVEKKIQKPT</sequence>
<dbReference type="EMBL" id="JARK01000318">
    <property type="protein sequence ID" value="EYC38415.1"/>
    <property type="molecule type" value="Genomic_DNA"/>
</dbReference>
<feature type="signal peptide" evidence="1">
    <location>
        <begin position="1"/>
        <end position="19"/>
    </location>
</feature>
<protein>
    <submittedName>
        <fullName evidence="2">Uncharacterized protein</fullName>
    </submittedName>
</protein>
<name>A0A016WFJ6_9BILA</name>
<accession>A0A016WFJ6</accession>
<keyword evidence="3" id="KW-1185">Reference proteome</keyword>
<dbReference type="Proteomes" id="UP000024635">
    <property type="component" value="Unassembled WGS sequence"/>
</dbReference>
<keyword evidence="1" id="KW-0732">Signal</keyword>
<comment type="caution">
    <text evidence="2">The sequence shown here is derived from an EMBL/GenBank/DDBJ whole genome shotgun (WGS) entry which is preliminary data.</text>
</comment>
<reference evidence="3" key="1">
    <citation type="journal article" date="2015" name="Nat. Genet.">
        <title>The genome and transcriptome of the zoonotic hookworm Ancylostoma ceylanicum identify infection-specific gene families.</title>
        <authorList>
            <person name="Schwarz E.M."/>
            <person name="Hu Y."/>
            <person name="Antoshechkin I."/>
            <person name="Miller M.M."/>
            <person name="Sternberg P.W."/>
            <person name="Aroian R.V."/>
        </authorList>
    </citation>
    <scope>NUCLEOTIDE SEQUENCE</scope>
    <source>
        <strain evidence="3">HY135</strain>
    </source>
</reference>
<organism evidence="2 3">
    <name type="scientific">Ancylostoma ceylanicum</name>
    <dbReference type="NCBI Taxonomy" id="53326"/>
    <lineage>
        <taxon>Eukaryota</taxon>
        <taxon>Metazoa</taxon>
        <taxon>Ecdysozoa</taxon>
        <taxon>Nematoda</taxon>
        <taxon>Chromadorea</taxon>
        <taxon>Rhabditida</taxon>
        <taxon>Rhabditina</taxon>
        <taxon>Rhabditomorpha</taxon>
        <taxon>Strongyloidea</taxon>
        <taxon>Ancylostomatidae</taxon>
        <taxon>Ancylostomatinae</taxon>
        <taxon>Ancylostoma</taxon>
    </lineage>
</organism>
<evidence type="ECO:0000256" key="1">
    <source>
        <dbReference type="SAM" id="SignalP"/>
    </source>
</evidence>
<evidence type="ECO:0000313" key="2">
    <source>
        <dbReference type="EMBL" id="EYC38415.1"/>
    </source>
</evidence>
<feature type="chain" id="PRO_5001494589" evidence="1">
    <location>
        <begin position="20"/>
        <end position="168"/>
    </location>
</feature>
<evidence type="ECO:0000313" key="3">
    <source>
        <dbReference type="Proteomes" id="UP000024635"/>
    </source>
</evidence>